<evidence type="ECO:0000313" key="1">
    <source>
        <dbReference type="EMBL" id="CAE6997522.1"/>
    </source>
</evidence>
<accession>A0A6S6V5Y6</accession>
<reference evidence="1" key="1">
    <citation type="submission" date="2021-02" db="EMBL/GenBank/DDBJ databases">
        <authorList>
            <person name="Syme A R."/>
            <person name="Syme A R."/>
            <person name="Moolhuijzen P."/>
        </authorList>
    </citation>
    <scope>NUCLEOTIDE SEQUENCE</scope>
    <source>
        <strain evidence="1">W1-1</strain>
    </source>
</reference>
<dbReference type="AlphaFoldDB" id="A0A6S6V5Y6"/>
<evidence type="ECO:0008006" key="3">
    <source>
        <dbReference type="Google" id="ProtNLM"/>
    </source>
</evidence>
<organism evidence="1 2">
    <name type="scientific">Pyrenophora teres f. teres</name>
    <dbReference type="NCBI Taxonomy" id="97479"/>
    <lineage>
        <taxon>Eukaryota</taxon>
        <taxon>Fungi</taxon>
        <taxon>Dikarya</taxon>
        <taxon>Ascomycota</taxon>
        <taxon>Pezizomycotina</taxon>
        <taxon>Dothideomycetes</taxon>
        <taxon>Pleosporomycetidae</taxon>
        <taxon>Pleosporales</taxon>
        <taxon>Pleosporineae</taxon>
        <taxon>Pleosporaceae</taxon>
        <taxon>Pyrenophora</taxon>
    </lineage>
</organism>
<protein>
    <recommendedName>
        <fullName evidence="3">F-box domain-containing protein</fullName>
    </recommendedName>
</protein>
<name>A0A6S6V5Y6_9PLEO</name>
<dbReference type="EMBL" id="HG992977">
    <property type="protein sequence ID" value="CAE6997522.1"/>
    <property type="molecule type" value="Genomic_DNA"/>
</dbReference>
<evidence type="ECO:0000313" key="2">
    <source>
        <dbReference type="Proteomes" id="UP000472372"/>
    </source>
</evidence>
<gene>
    <name evidence="1" type="ORF">PTTW11_00548</name>
</gene>
<proteinExistence type="predicted"/>
<sequence length="617" mass="69323">MAPSRLRNVTSGKPKFSPLEIAKSSSPNDGMEGVKYYPAIPQIPDLLQLPNELLDRISSHLVPSTVVHTLEGTSVGRCPSLDPPGTSAGRYILQSSAHKEYIQELSALVNLALVCRRFRPIVERILYRDISLPTPPLYKLIGFFQYPISSTARLTRTLIHRPDLAARIKSLRIWILDRRLVSRADEPALHPANPYHDVFKIACDQVYQSELPLLDQTHWDRELQHYQEVDISAFLLCLIPRLESLELISPYAEFMSLDPRGRHRPPHEEPKYACFDLALSFADSVKSLYVTSRIPLTTLPSASLTELTLDIMFFAARDDWLTTSSILPNVRTLVVELNVPQLQEISLNFHVTVQPMMGLRSFLESMVPNVVAIAIEPCKGTDPQCAHQFDLWGAKVPELRMDSDPQDVNETRAGTRLIDQYFLNDLHDALWPVKDKLQKLSLPTNWYSSAGMGVKPMLDLQPFSQLRSLLLPKIAIIANPYAEDYYESQDDRQAGTFLPPSLQELCMTQVDVEVCEWLQAGFLQAAQDRYALQGLEKVSLIFRDDLQPALPIEFAHDANEVGVQVTAVWGDNMQVVGARAPEEQPCSTSRIFHNEHEGGMKGLVGLCILSTVKNAAN</sequence>
<dbReference type="Proteomes" id="UP000472372">
    <property type="component" value="Chromosome 1"/>
</dbReference>